<evidence type="ECO:0000313" key="3">
    <source>
        <dbReference type="Proteomes" id="UP000652761"/>
    </source>
</evidence>
<protein>
    <submittedName>
        <fullName evidence="2">Uncharacterized protein</fullName>
    </submittedName>
</protein>
<gene>
    <name evidence="2" type="ORF">Taro_031422</name>
</gene>
<feature type="region of interest" description="Disordered" evidence="1">
    <location>
        <begin position="62"/>
        <end position="83"/>
    </location>
</feature>
<accession>A0A843VUL0</accession>
<name>A0A843VUL0_COLES</name>
<dbReference type="Proteomes" id="UP000652761">
    <property type="component" value="Unassembled WGS sequence"/>
</dbReference>
<keyword evidence="3" id="KW-1185">Reference proteome</keyword>
<proteinExistence type="predicted"/>
<reference evidence="2" key="1">
    <citation type="submission" date="2017-07" db="EMBL/GenBank/DDBJ databases">
        <title>Taro Niue Genome Assembly and Annotation.</title>
        <authorList>
            <person name="Atibalentja N."/>
            <person name="Keating K."/>
            <person name="Fields C.J."/>
        </authorList>
    </citation>
    <scope>NUCLEOTIDE SEQUENCE</scope>
    <source>
        <strain evidence="2">Niue_2</strain>
        <tissue evidence="2">Leaf</tissue>
    </source>
</reference>
<sequence>MEELLEISDVHKVDTIQRLTPSACKVDSKGMPGRLSHQMRSTLYCGKVNSTSQTVGQNHSHLEEVDSGGHRVDSSGDFFIDPS</sequence>
<organism evidence="2 3">
    <name type="scientific">Colocasia esculenta</name>
    <name type="common">Wild taro</name>
    <name type="synonym">Arum esculentum</name>
    <dbReference type="NCBI Taxonomy" id="4460"/>
    <lineage>
        <taxon>Eukaryota</taxon>
        <taxon>Viridiplantae</taxon>
        <taxon>Streptophyta</taxon>
        <taxon>Embryophyta</taxon>
        <taxon>Tracheophyta</taxon>
        <taxon>Spermatophyta</taxon>
        <taxon>Magnoliopsida</taxon>
        <taxon>Liliopsida</taxon>
        <taxon>Araceae</taxon>
        <taxon>Aroideae</taxon>
        <taxon>Colocasieae</taxon>
        <taxon>Colocasia</taxon>
    </lineage>
</organism>
<evidence type="ECO:0000313" key="2">
    <source>
        <dbReference type="EMBL" id="MQL98706.1"/>
    </source>
</evidence>
<comment type="caution">
    <text evidence="2">The sequence shown here is derived from an EMBL/GenBank/DDBJ whole genome shotgun (WGS) entry which is preliminary data.</text>
</comment>
<evidence type="ECO:0000256" key="1">
    <source>
        <dbReference type="SAM" id="MobiDB-lite"/>
    </source>
</evidence>
<dbReference type="AlphaFoldDB" id="A0A843VUL0"/>
<dbReference type="EMBL" id="NMUH01002226">
    <property type="protein sequence ID" value="MQL98706.1"/>
    <property type="molecule type" value="Genomic_DNA"/>
</dbReference>
<feature type="compositionally biased region" description="Basic and acidic residues" evidence="1">
    <location>
        <begin position="62"/>
        <end position="74"/>
    </location>
</feature>